<evidence type="ECO:0000256" key="2">
    <source>
        <dbReference type="ARBA" id="ARBA00022771"/>
    </source>
</evidence>
<evidence type="ECO:0000256" key="3">
    <source>
        <dbReference type="ARBA" id="ARBA00022833"/>
    </source>
</evidence>
<dbReference type="InterPro" id="IPR057251">
    <property type="entry name" value="FP_C"/>
</dbReference>
<dbReference type="AlphaFoldDB" id="A0A8S4QFQ6"/>
<dbReference type="InterPro" id="IPR011011">
    <property type="entry name" value="Znf_FYVE_PHD"/>
</dbReference>
<dbReference type="Pfam" id="PF25298">
    <property type="entry name" value="Baculo_FP_2nd"/>
    <property type="match status" value="1"/>
</dbReference>
<evidence type="ECO:0000256" key="4">
    <source>
        <dbReference type="SAM" id="Coils"/>
    </source>
</evidence>
<evidence type="ECO:0000259" key="5">
    <source>
        <dbReference type="SMART" id="SM00249"/>
    </source>
</evidence>
<protein>
    <submittedName>
        <fullName evidence="6">Jg16571 protein</fullName>
    </submittedName>
</protein>
<dbReference type="GO" id="GO:0008270">
    <property type="term" value="F:zinc ion binding"/>
    <property type="evidence" value="ECO:0007669"/>
    <property type="project" value="UniProtKB-KW"/>
</dbReference>
<dbReference type="SMART" id="SM00249">
    <property type="entry name" value="PHD"/>
    <property type="match status" value="1"/>
</dbReference>
<keyword evidence="2" id="KW-0863">Zinc-finger</keyword>
<name>A0A8S4QFQ6_9NEOP</name>
<dbReference type="InterPro" id="IPR001965">
    <property type="entry name" value="Znf_PHD"/>
</dbReference>
<keyword evidence="4" id="KW-0175">Coiled coil</keyword>
<gene>
    <name evidence="6" type="primary">jg16571</name>
    <name evidence="6" type="ORF">PAEG_LOCUS1882</name>
</gene>
<dbReference type="EMBL" id="CAKXAJ010006047">
    <property type="protein sequence ID" value="CAH2209484.1"/>
    <property type="molecule type" value="Genomic_DNA"/>
</dbReference>
<dbReference type="InterPro" id="IPR013083">
    <property type="entry name" value="Znf_RING/FYVE/PHD"/>
</dbReference>
<sequence>MAKCAACGKFISPLGAASCSVCPSLYHKACIGVPEVALIATGWMCPECKIKMPKGGNTATPVKNACSEYLLDSSDSQDSAHVKSGYKTGTASVDSDADCNEMLLNATQPIGLGLEIRLFRDELREVRRELKEFRMEFSDMRTAIKGCNQRIDEFEKRLELLEKGTQSQQTGPSTSAELRVLEETIAQLQEDHNERDQELLLTDIEITNLPEVKGENPIHTVTVLATKLGVDLESKQIIYAERVGRPNDSNALSSIGRGRRMVVRLAQRSLRDELLNSARVRRGATTADMGMNIPPRRFYVNERLTKINRHLFYLAREAAREAKWKYTWTKRGRVYTRQGEGQPAHCIKVEADIARVFNDGKVGCK</sequence>
<keyword evidence="7" id="KW-1185">Reference proteome</keyword>
<accession>A0A8S4QFQ6</accession>
<keyword evidence="1" id="KW-0479">Metal-binding</keyword>
<evidence type="ECO:0000313" key="7">
    <source>
        <dbReference type="Proteomes" id="UP000838756"/>
    </source>
</evidence>
<dbReference type="OrthoDB" id="7490514at2759"/>
<feature type="coiled-coil region" evidence="4">
    <location>
        <begin position="116"/>
        <end position="198"/>
    </location>
</feature>
<keyword evidence="3" id="KW-0862">Zinc</keyword>
<dbReference type="CDD" id="cd15489">
    <property type="entry name" value="PHD_SF"/>
    <property type="match status" value="1"/>
</dbReference>
<organism evidence="6 7">
    <name type="scientific">Pararge aegeria aegeria</name>
    <dbReference type="NCBI Taxonomy" id="348720"/>
    <lineage>
        <taxon>Eukaryota</taxon>
        <taxon>Metazoa</taxon>
        <taxon>Ecdysozoa</taxon>
        <taxon>Arthropoda</taxon>
        <taxon>Hexapoda</taxon>
        <taxon>Insecta</taxon>
        <taxon>Pterygota</taxon>
        <taxon>Neoptera</taxon>
        <taxon>Endopterygota</taxon>
        <taxon>Lepidoptera</taxon>
        <taxon>Glossata</taxon>
        <taxon>Ditrysia</taxon>
        <taxon>Papilionoidea</taxon>
        <taxon>Nymphalidae</taxon>
        <taxon>Satyrinae</taxon>
        <taxon>Satyrini</taxon>
        <taxon>Parargina</taxon>
        <taxon>Pararge</taxon>
    </lineage>
</organism>
<proteinExistence type="predicted"/>
<comment type="caution">
    <text evidence="6">The sequence shown here is derived from an EMBL/GenBank/DDBJ whole genome shotgun (WGS) entry which is preliminary data.</text>
</comment>
<dbReference type="Proteomes" id="UP000838756">
    <property type="component" value="Unassembled WGS sequence"/>
</dbReference>
<evidence type="ECO:0000313" key="6">
    <source>
        <dbReference type="EMBL" id="CAH2209484.1"/>
    </source>
</evidence>
<reference evidence="6" key="1">
    <citation type="submission" date="2022-03" db="EMBL/GenBank/DDBJ databases">
        <authorList>
            <person name="Lindestad O."/>
        </authorList>
    </citation>
    <scope>NUCLEOTIDE SEQUENCE</scope>
</reference>
<feature type="domain" description="Zinc finger PHD-type" evidence="5">
    <location>
        <begin position="3"/>
        <end position="49"/>
    </location>
</feature>
<dbReference type="SUPFAM" id="SSF57903">
    <property type="entry name" value="FYVE/PHD zinc finger"/>
    <property type="match status" value="1"/>
</dbReference>
<dbReference type="Gene3D" id="3.30.40.10">
    <property type="entry name" value="Zinc/RING finger domain, C3HC4 (zinc finger)"/>
    <property type="match status" value="1"/>
</dbReference>
<evidence type="ECO:0000256" key="1">
    <source>
        <dbReference type="ARBA" id="ARBA00022723"/>
    </source>
</evidence>